<keyword evidence="5 8" id="KW-0378">Hydrolase</keyword>
<evidence type="ECO:0000313" key="10">
    <source>
        <dbReference type="EMBL" id="KAK4034217.1"/>
    </source>
</evidence>
<dbReference type="GO" id="GO:0000105">
    <property type="term" value="P:L-histidine biosynthetic process"/>
    <property type="evidence" value="ECO:0007669"/>
    <property type="project" value="UniProtKB-UniRule"/>
</dbReference>
<evidence type="ECO:0000256" key="7">
    <source>
        <dbReference type="ARBA" id="ARBA00049158"/>
    </source>
</evidence>
<accession>A0AAN6PDY8</accession>
<dbReference type="Proteomes" id="UP001303115">
    <property type="component" value="Unassembled WGS sequence"/>
</dbReference>
<dbReference type="Pfam" id="PF02811">
    <property type="entry name" value="PHP"/>
    <property type="match status" value="1"/>
</dbReference>
<proteinExistence type="inferred from homology"/>
<keyword evidence="6 8" id="KW-0368">Histidine biosynthesis</keyword>
<dbReference type="NCBIfam" id="TIGR01856">
    <property type="entry name" value="hisJ_fam"/>
    <property type="match status" value="1"/>
</dbReference>
<dbReference type="EC" id="3.1.3.15" evidence="3 8"/>
<dbReference type="GO" id="GO:0005737">
    <property type="term" value="C:cytoplasm"/>
    <property type="evidence" value="ECO:0007669"/>
    <property type="project" value="TreeGrafter"/>
</dbReference>
<dbReference type="InterPro" id="IPR010140">
    <property type="entry name" value="Histidinol_P_phosphatase_HisJ"/>
</dbReference>
<evidence type="ECO:0000256" key="2">
    <source>
        <dbReference type="ARBA" id="ARBA00009152"/>
    </source>
</evidence>
<dbReference type="EMBL" id="MU854489">
    <property type="protein sequence ID" value="KAK4034217.1"/>
    <property type="molecule type" value="Genomic_DNA"/>
</dbReference>
<evidence type="ECO:0000256" key="6">
    <source>
        <dbReference type="ARBA" id="ARBA00023102"/>
    </source>
</evidence>
<comment type="pathway">
    <text evidence="1 8">Amino-acid biosynthesis; L-histidine biosynthesis; L-histidine from 5-phospho-alpha-D-ribose 1-diphosphate: step 8/9.</text>
</comment>
<dbReference type="Gene3D" id="3.20.20.140">
    <property type="entry name" value="Metal-dependent hydrolases"/>
    <property type="match status" value="1"/>
</dbReference>
<evidence type="ECO:0000256" key="5">
    <source>
        <dbReference type="ARBA" id="ARBA00022801"/>
    </source>
</evidence>
<evidence type="ECO:0000256" key="4">
    <source>
        <dbReference type="ARBA" id="ARBA00022605"/>
    </source>
</evidence>
<dbReference type="InterPro" id="IPR004013">
    <property type="entry name" value="PHP_dom"/>
</dbReference>
<keyword evidence="4 8" id="KW-0028">Amino-acid biosynthesis</keyword>
<dbReference type="InterPro" id="IPR016195">
    <property type="entry name" value="Pol/histidinol_Pase-like"/>
</dbReference>
<dbReference type="PANTHER" id="PTHR21039">
    <property type="entry name" value="HISTIDINOL PHOSPHATASE-RELATED"/>
    <property type="match status" value="1"/>
</dbReference>
<evidence type="ECO:0000313" key="11">
    <source>
        <dbReference type="Proteomes" id="UP001303115"/>
    </source>
</evidence>
<comment type="caution">
    <text evidence="10">The sequence shown here is derived from an EMBL/GenBank/DDBJ whole genome shotgun (WGS) entry which is preliminary data.</text>
</comment>
<evidence type="ECO:0000256" key="8">
    <source>
        <dbReference type="RuleBase" id="RU366003"/>
    </source>
</evidence>
<dbReference type="CDD" id="cd12110">
    <property type="entry name" value="PHP_HisPPase_Hisj_like"/>
    <property type="match status" value="1"/>
</dbReference>
<protein>
    <recommendedName>
        <fullName evidence="3 8">Histidinol-phosphatase</fullName>
        <shortName evidence="8">HolPase</shortName>
        <ecNumber evidence="3 8">3.1.3.15</ecNumber>
    </recommendedName>
</protein>
<reference evidence="11" key="1">
    <citation type="journal article" date="2023" name="Mol. Phylogenet. Evol.">
        <title>Genome-scale phylogeny and comparative genomics of the fungal order Sordariales.</title>
        <authorList>
            <person name="Hensen N."/>
            <person name="Bonometti L."/>
            <person name="Westerberg I."/>
            <person name="Brannstrom I.O."/>
            <person name="Guillou S."/>
            <person name="Cros-Aarteil S."/>
            <person name="Calhoun S."/>
            <person name="Haridas S."/>
            <person name="Kuo A."/>
            <person name="Mondo S."/>
            <person name="Pangilinan J."/>
            <person name="Riley R."/>
            <person name="LaButti K."/>
            <person name="Andreopoulos B."/>
            <person name="Lipzen A."/>
            <person name="Chen C."/>
            <person name="Yan M."/>
            <person name="Daum C."/>
            <person name="Ng V."/>
            <person name="Clum A."/>
            <person name="Steindorff A."/>
            <person name="Ohm R.A."/>
            <person name="Martin F."/>
            <person name="Silar P."/>
            <person name="Natvig D.O."/>
            <person name="Lalanne C."/>
            <person name="Gautier V."/>
            <person name="Ament-Velasquez S.L."/>
            <person name="Kruys A."/>
            <person name="Hutchinson M.I."/>
            <person name="Powell A.J."/>
            <person name="Barry K."/>
            <person name="Miller A.N."/>
            <person name="Grigoriev I.V."/>
            <person name="Debuchy R."/>
            <person name="Gladieux P."/>
            <person name="Hiltunen Thoren M."/>
            <person name="Johannesson H."/>
        </authorList>
    </citation>
    <scope>NUCLEOTIDE SEQUENCE [LARGE SCALE GENOMIC DNA]</scope>
    <source>
        <strain evidence="11">CBS 284.82</strain>
    </source>
</reference>
<gene>
    <name evidence="10" type="ORF">C8A01DRAFT_18943</name>
</gene>
<evidence type="ECO:0000256" key="3">
    <source>
        <dbReference type="ARBA" id="ARBA00013085"/>
    </source>
</evidence>
<comment type="catalytic activity">
    <reaction evidence="7 8">
        <text>L-histidinol phosphate + H2O = L-histidinol + phosphate</text>
        <dbReference type="Rhea" id="RHEA:14465"/>
        <dbReference type="ChEBI" id="CHEBI:15377"/>
        <dbReference type="ChEBI" id="CHEBI:43474"/>
        <dbReference type="ChEBI" id="CHEBI:57699"/>
        <dbReference type="ChEBI" id="CHEBI:57980"/>
        <dbReference type="EC" id="3.1.3.15"/>
    </reaction>
</comment>
<keyword evidence="11" id="KW-1185">Reference proteome</keyword>
<name>A0AAN6PDY8_9PEZI</name>
<dbReference type="AlphaFoldDB" id="A0AAN6PDY8"/>
<dbReference type="GO" id="GO:0004401">
    <property type="term" value="F:histidinol-phosphatase activity"/>
    <property type="evidence" value="ECO:0007669"/>
    <property type="project" value="UniProtKB-UniRule"/>
</dbReference>
<organism evidence="10 11">
    <name type="scientific">Parachaetomium inaequale</name>
    <dbReference type="NCBI Taxonomy" id="2588326"/>
    <lineage>
        <taxon>Eukaryota</taxon>
        <taxon>Fungi</taxon>
        <taxon>Dikarya</taxon>
        <taxon>Ascomycota</taxon>
        <taxon>Pezizomycotina</taxon>
        <taxon>Sordariomycetes</taxon>
        <taxon>Sordariomycetidae</taxon>
        <taxon>Sordariales</taxon>
        <taxon>Chaetomiaceae</taxon>
        <taxon>Parachaetomium</taxon>
    </lineage>
</organism>
<sequence>MAFTMHSHSGQFCPGHAKDQLEDIVLHAIKVGYKTIGLTEHMPRTDLADLYPEELTPSPEASLASLAPRHTHYLTEALRLREKYAPQIHILIAFEGEWIRSSYGALIRSLAADPAVDYFIGSIHHTRGIPIDFDAAMYAQAVTACGGTEEGLFEAYFDEQCEMLREVRPRVVGHFDLVRLFSAAPGRELRKEWRGVWERVVRNLEVVRGYGGWLECNTSGLRKGLEEAYPKREIAEEWVRMGGRFTFGDDSHGVAQVGTNYARGLEYLEGMGVTELWTLERREVGGGEAELVEKSVSIEEFRASLRLEWT</sequence>
<dbReference type="FunFam" id="3.20.20.140:FF:000059">
    <property type="entry name" value="Histidinol-phosphatase"/>
    <property type="match status" value="1"/>
</dbReference>
<comment type="similarity">
    <text evidence="2 8">Belongs to the PHP hydrolase family. HisK subfamily.</text>
</comment>
<evidence type="ECO:0000259" key="9">
    <source>
        <dbReference type="Pfam" id="PF02811"/>
    </source>
</evidence>
<feature type="domain" description="PHP" evidence="9">
    <location>
        <begin position="5"/>
        <end position="219"/>
    </location>
</feature>
<dbReference type="SUPFAM" id="SSF89550">
    <property type="entry name" value="PHP domain-like"/>
    <property type="match status" value="1"/>
</dbReference>
<evidence type="ECO:0000256" key="1">
    <source>
        <dbReference type="ARBA" id="ARBA00004970"/>
    </source>
</evidence>
<dbReference type="PANTHER" id="PTHR21039:SF0">
    <property type="entry name" value="HISTIDINOL-PHOSPHATASE"/>
    <property type="match status" value="1"/>
</dbReference>